<keyword evidence="10" id="KW-0479">Metal-binding</keyword>
<dbReference type="Pfam" id="PF14710">
    <property type="entry name" value="Nitr_red_alph_N"/>
    <property type="match status" value="1"/>
</dbReference>
<evidence type="ECO:0000259" key="18">
    <source>
        <dbReference type="PROSITE" id="PS51669"/>
    </source>
</evidence>
<evidence type="ECO:0000256" key="2">
    <source>
        <dbReference type="ARBA" id="ARBA00001966"/>
    </source>
</evidence>
<reference evidence="19 20" key="1">
    <citation type="submission" date="2016-09" db="EMBL/GenBank/DDBJ databases">
        <authorList>
            <person name="Capua I."/>
            <person name="De Benedictis P."/>
            <person name="Joannis T."/>
            <person name="Lombin L.H."/>
            <person name="Cattoli G."/>
        </authorList>
    </citation>
    <scope>NUCLEOTIDE SEQUENCE [LARGE SCALE GENOMIC DNA]</scope>
    <source>
        <strain evidence="19 20">A7P-90m</strain>
    </source>
</reference>
<comment type="catalytic activity">
    <reaction evidence="17">
        <text>nitrate + a quinol = a quinone + nitrite + H2O</text>
        <dbReference type="Rhea" id="RHEA:56144"/>
        <dbReference type="ChEBI" id="CHEBI:15377"/>
        <dbReference type="ChEBI" id="CHEBI:16301"/>
        <dbReference type="ChEBI" id="CHEBI:17632"/>
        <dbReference type="ChEBI" id="CHEBI:24646"/>
        <dbReference type="ChEBI" id="CHEBI:132124"/>
        <dbReference type="EC" id="1.7.5.1"/>
    </reaction>
</comment>
<dbReference type="InterPro" id="IPR009010">
    <property type="entry name" value="Asp_de-COase-like_dom_sf"/>
</dbReference>
<dbReference type="Gene3D" id="4.10.1200.10">
    <property type="entry name" value="nitrate reductase tail"/>
    <property type="match status" value="1"/>
</dbReference>
<dbReference type="InterPro" id="IPR044906">
    <property type="entry name" value="Nitr_red_alph_N_sf"/>
</dbReference>
<evidence type="ECO:0000313" key="19">
    <source>
        <dbReference type="EMBL" id="SDC35414.1"/>
    </source>
</evidence>
<dbReference type="GO" id="GO:0009325">
    <property type="term" value="C:nitrate reductase complex"/>
    <property type="evidence" value="ECO:0007669"/>
    <property type="project" value="InterPro"/>
</dbReference>
<name>A0A1G6KWR1_9BACT</name>
<dbReference type="STRING" id="1640674.SAMN05216323_102729"/>
<dbReference type="InterPro" id="IPR028189">
    <property type="entry name" value="Nitr_red_alph_N"/>
</dbReference>
<keyword evidence="20" id="KW-1185">Reference proteome</keyword>
<dbReference type="GO" id="GO:0046872">
    <property type="term" value="F:metal ion binding"/>
    <property type="evidence" value="ECO:0007669"/>
    <property type="project" value="UniProtKB-KW"/>
</dbReference>
<dbReference type="GO" id="GO:0005886">
    <property type="term" value="C:plasma membrane"/>
    <property type="evidence" value="ECO:0007669"/>
    <property type="project" value="UniProtKB-SubCell"/>
</dbReference>
<keyword evidence="14" id="KW-0411">Iron-sulfur</keyword>
<dbReference type="GO" id="GO:0042128">
    <property type="term" value="P:nitrate assimilation"/>
    <property type="evidence" value="ECO:0007669"/>
    <property type="project" value="UniProtKB-KW"/>
</dbReference>
<keyword evidence="8" id="KW-0004">4Fe-4S</keyword>
<dbReference type="InterPro" id="IPR050123">
    <property type="entry name" value="Prok_molybdopt-oxidoreductase"/>
</dbReference>
<dbReference type="CDD" id="cd02750">
    <property type="entry name" value="MopB_Nitrate-R-NarG-like"/>
    <property type="match status" value="1"/>
</dbReference>
<keyword evidence="9" id="KW-0500">Molybdenum</keyword>
<evidence type="ECO:0000256" key="1">
    <source>
        <dbReference type="ARBA" id="ARBA00001942"/>
    </source>
</evidence>
<evidence type="ECO:0000256" key="3">
    <source>
        <dbReference type="ARBA" id="ARBA00004202"/>
    </source>
</evidence>
<dbReference type="GO" id="GO:0043546">
    <property type="term" value="F:molybdopterin cofactor binding"/>
    <property type="evidence" value="ECO:0007669"/>
    <property type="project" value="InterPro"/>
</dbReference>
<evidence type="ECO:0000313" key="20">
    <source>
        <dbReference type="Proteomes" id="UP000199452"/>
    </source>
</evidence>
<dbReference type="Proteomes" id="UP000199452">
    <property type="component" value="Unassembled WGS sequence"/>
</dbReference>
<evidence type="ECO:0000256" key="17">
    <source>
        <dbReference type="ARBA" id="ARBA00048294"/>
    </source>
</evidence>
<feature type="domain" description="4Fe-4S Mo/W bis-MGD-type" evidence="18">
    <location>
        <begin position="42"/>
        <end position="106"/>
    </location>
</feature>
<dbReference type="SMART" id="SM00926">
    <property type="entry name" value="Molybdop_Fe4S4"/>
    <property type="match status" value="1"/>
</dbReference>
<protein>
    <recommendedName>
        <fullName evidence="5">nitrate reductase (quinone)</fullName>
        <ecNumber evidence="5">1.7.5.1</ecNumber>
    </recommendedName>
</protein>
<evidence type="ECO:0000256" key="16">
    <source>
        <dbReference type="ARBA" id="ARBA00023136"/>
    </source>
</evidence>
<evidence type="ECO:0000256" key="9">
    <source>
        <dbReference type="ARBA" id="ARBA00022505"/>
    </source>
</evidence>
<dbReference type="InterPro" id="IPR037943">
    <property type="entry name" value="MopB_CT_Nitrate-R-NarG-like"/>
</dbReference>
<comment type="cofactor">
    <cofactor evidence="1">
        <name>Mo-bis(molybdopterin guanine dinucleotide)</name>
        <dbReference type="ChEBI" id="CHEBI:60539"/>
    </cofactor>
</comment>
<sequence length="1243" mass="140306">MSLLDKLLYFSSSVEKTADNYVAITDENRSWERMYRKRWQHDKVVRSTHGVNCTGSCSWKIFVKNGLVTWETQQTDYPRTRPGMPNHEPRGCPRGASYSWYLYSANRVKYPMIRGELFNAYKEAKNRLSDPVKAWESVVTDVVISKKYKAARGLGGFVRAEWDEVNEIIAVANIYTIKKYGPDRVVGFSPIPAMSMVSYAAGTRYLSLIGGTVLSFYDFYCDLPPASPQTWGEQTDVPESADWYNSSYLMLWGSNVPLTRTPDSPFYTQVRYKGTKSVVIAPDYSDAVKFADLWIKPRQGTDAALGMAMGHVILKEFYLNKKIPYFERYARQFTDLPFLVKIEEKDGKYLGGALLRASDMENNLDAGDNAEWKPVLVDEVSGSYVVPNGTIGSRWEKKQKWNLELKDSKTGAAISPVLSIIDNHDAVISVQFPYFGGETFKHEHFSASGHKDILERKIPVRRLKTKDGEVYTCTVFDMMLANYGIDRGFEDPNAAKSYDDNLPFTPKWQEQITGVPSQHIISTAMQFAENAAATEGKSMIIIGAGVNHWYHTDMIYRSAINMLVLCGCIGQSGGGWSHYVGQEKLRPQTGWLPLAFGLDWTRPPRQMNTTSFMYLHTDQWRYEKVKLTELLSPLANKQEWEKLSIVDCNVRAERMGWLPSSPQLERNPLQIAREAELAGVPPSEYVVSQLQTGKLALASEDPDEPANYPRNLFVWRSNLLGSSAKGMEYFMKHLLGAQNSIQGKDLKEMDQPLPLEVKWHDDAPEGKLDLLVSLDFRMSTTGLHSDILLPAASWYEKNDLSTSDMHPFIHPFSKAVDPVWESRADWDIFKGIAEKFSQLVEGHLGNETDVVLLPLQHDTPMELSGTTDAIDWKRSGKEIKPGVNFSKIVTVKRNYPLTFKRFTSLGPLMKTIGNGGKGIDWNTEAELTLLAHLNSTVSEEGETKGLPRIDTDIHAAEVILSLAPETNGEVAVKAWKALEAITGLHHVHLAQSRADEKIRYRDLLSQPRKIITSPIWSGIDSETVSYNAGYTNVHELIPWRTLTGRQSLYQDHPWMLAFGENMVTYKPPIDTKSIAAVLNKLDDGEEYMVINMMTPHNKWTIHSSWSDNLVMLTLGRGGPVVWMSETDANTIKLKDNDWVEVFNINGATVARLIVSQRIPVGALIMYHNQERTVNMPISQLTGNRGGVHNSVERLCLKPTNMIGGYAQLAYGFNYYGPVGSNRDEFVVVRKMTKVEWKDQEIVD</sequence>
<dbReference type="AlphaFoldDB" id="A0A1G6KWR1"/>
<keyword evidence="15" id="KW-0534">Nitrate assimilation</keyword>
<keyword evidence="7" id="KW-1003">Cell membrane</keyword>
<evidence type="ECO:0000256" key="11">
    <source>
        <dbReference type="ARBA" id="ARBA00022982"/>
    </source>
</evidence>
<accession>A0A1G6KWR1</accession>
<dbReference type="Pfam" id="PF01568">
    <property type="entry name" value="Molydop_binding"/>
    <property type="match status" value="1"/>
</dbReference>
<evidence type="ECO:0000256" key="14">
    <source>
        <dbReference type="ARBA" id="ARBA00023014"/>
    </source>
</evidence>
<keyword evidence="13" id="KW-0408">Iron</keyword>
<organism evidence="19 20">
    <name type="scientific">Williamwhitmania taraxaci</name>
    <dbReference type="NCBI Taxonomy" id="1640674"/>
    <lineage>
        <taxon>Bacteria</taxon>
        <taxon>Pseudomonadati</taxon>
        <taxon>Bacteroidota</taxon>
        <taxon>Bacteroidia</taxon>
        <taxon>Bacteroidales</taxon>
        <taxon>Williamwhitmaniaceae</taxon>
        <taxon>Williamwhitmania</taxon>
    </lineage>
</organism>
<comment type="similarity">
    <text evidence="4">Belongs to the prokaryotic molybdopterin-containing oxidoreductase family.</text>
</comment>
<dbReference type="RefSeq" id="WP_170830048.1">
    <property type="nucleotide sequence ID" value="NZ_FMYP01000027.1"/>
</dbReference>
<dbReference type="GO" id="GO:0045333">
    <property type="term" value="P:cellular respiration"/>
    <property type="evidence" value="ECO:0007669"/>
    <property type="project" value="UniProtKB-ARBA"/>
</dbReference>
<keyword evidence="11" id="KW-0249">Electron transport</keyword>
<dbReference type="EC" id="1.7.5.1" evidence="5"/>
<keyword evidence="6" id="KW-0813">Transport</keyword>
<keyword evidence="12" id="KW-0560">Oxidoreductase</keyword>
<dbReference type="FunFam" id="3.40.50.12440:FF:000001">
    <property type="entry name" value="Nitrate reductase subunit alpha"/>
    <property type="match status" value="1"/>
</dbReference>
<evidence type="ECO:0000256" key="15">
    <source>
        <dbReference type="ARBA" id="ARBA00023063"/>
    </source>
</evidence>
<keyword evidence="16" id="KW-0472">Membrane</keyword>
<comment type="cofactor">
    <cofactor evidence="2">
        <name>[4Fe-4S] cluster</name>
        <dbReference type="ChEBI" id="CHEBI:49883"/>
    </cofactor>
</comment>
<dbReference type="Gene3D" id="3.40.50.12440">
    <property type="match status" value="1"/>
</dbReference>
<dbReference type="CDD" id="cd02776">
    <property type="entry name" value="MopB_CT_Nitrate-R-NarG-like"/>
    <property type="match status" value="1"/>
</dbReference>
<dbReference type="InterPro" id="IPR006468">
    <property type="entry name" value="NarG"/>
</dbReference>
<dbReference type="PROSITE" id="PS51669">
    <property type="entry name" value="4FE4S_MOW_BIS_MGD"/>
    <property type="match status" value="1"/>
</dbReference>
<evidence type="ECO:0000256" key="8">
    <source>
        <dbReference type="ARBA" id="ARBA00022485"/>
    </source>
</evidence>
<evidence type="ECO:0000256" key="13">
    <source>
        <dbReference type="ARBA" id="ARBA00023004"/>
    </source>
</evidence>
<evidence type="ECO:0000256" key="5">
    <source>
        <dbReference type="ARBA" id="ARBA00012500"/>
    </source>
</evidence>
<evidence type="ECO:0000256" key="10">
    <source>
        <dbReference type="ARBA" id="ARBA00022723"/>
    </source>
</evidence>
<dbReference type="GO" id="GO:0051539">
    <property type="term" value="F:4 iron, 4 sulfur cluster binding"/>
    <property type="evidence" value="ECO:0007669"/>
    <property type="project" value="UniProtKB-KW"/>
</dbReference>
<dbReference type="PROSITE" id="PS00551">
    <property type="entry name" value="MOLYBDOPTERIN_PROK_1"/>
    <property type="match status" value="1"/>
</dbReference>
<dbReference type="NCBIfam" id="TIGR01580">
    <property type="entry name" value="narG"/>
    <property type="match status" value="1"/>
</dbReference>
<evidence type="ECO:0000256" key="12">
    <source>
        <dbReference type="ARBA" id="ARBA00023002"/>
    </source>
</evidence>
<dbReference type="Pfam" id="PF00384">
    <property type="entry name" value="Molybdopterin"/>
    <property type="match status" value="1"/>
</dbReference>
<dbReference type="InterPro" id="IPR006656">
    <property type="entry name" value="Mopterin_OxRdtase"/>
</dbReference>
<evidence type="ECO:0000256" key="4">
    <source>
        <dbReference type="ARBA" id="ARBA00010312"/>
    </source>
</evidence>
<evidence type="ECO:0000256" key="7">
    <source>
        <dbReference type="ARBA" id="ARBA00022475"/>
    </source>
</evidence>
<evidence type="ECO:0000256" key="6">
    <source>
        <dbReference type="ARBA" id="ARBA00022448"/>
    </source>
</evidence>
<dbReference type="InterPro" id="IPR006657">
    <property type="entry name" value="MoPterin_dinucl-bd_dom"/>
</dbReference>
<dbReference type="PANTHER" id="PTHR43105:SF2">
    <property type="entry name" value="RESPIRATORY NITRATE REDUCTASE 2 ALPHA CHAIN"/>
    <property type="match status" value="1"/>
</dbReference>
<dbReference type="PANTHER" id="PTHR43105">
    <property type="entry name" value="RESPIRATORY NITRATE REDUCTASE"/>
    <property type="match status" value="1"/>
</dbReference>
<dbReference type="SUPFAM" id="SSF53706">
    <property type="entry name" value="Formate dehydrogenase/DMSO reductase, domains 1-3"/>
    <property type="match status" value="1"/>
</dbReference>
<proteinExistence type="inferred from homology"/>
<comment type="subcellular location">
    <subcellularLocation>
        <location evidence="3">Cell membrane</location>
        <topology evidence="3">Peripheral membrane protein</topology>
    </subcellularLocation>
</comment>
<dbReference type="EMBL" id="FMYP01000027">
    <property type="protein sequence ID" value="SDC35414.1"/>
    <property type="molecule type" value="Genomic_DNA"/>
</dbReference>
<dbReference type="GO" id="GO:0160182">
    <property type="term" value="F:nitrate reductase (quinone) activity"/>
    <property type="evidence" value="ECO:0007669"/>
    <property type="project" value="UniProtKB-EC"/>
</dbReference>
<dbReference type="InterPro" id="IPR006963">
    <property type="entry name" value="Mopterin_OxRdtase_4Fe-4S_dom"/>
</dbReference>
<dbReference type="SUPFAM" id="SSF50692">
    <property type="entry name" value="ADC-like"/>
    <property type="match status" value="1"/>
</dbReference>
<dbReference type="InterPro" id="IPR027467">
    <property type="entry name" value="MopterinOxRdtase_cofactor_BS"/>
</dbReference>
<gene>
    <name evidence="19" type="ORF">SAMN05216323_102729</name>
</gene>